<dbReference type="Proteomes" id="UP000287651">
    <property type="component" value="Unassembled WGS sequence"/>
</dbReference>
<proteinExistence type="predicted"/>
<feature type="region of interest" description="Disordered" evidence="1">
    <location>
        <begin position="50"/>
        <end position="108"/>
    </location>
</feature>
<evidence type="ECO:0000313" key="2">
    <source>
        <dbReference type="EMBL" id="RRT38976.1"/>
    </source>
</evidence>
<evidence type="ECO:0000313" key="3">
    <source>
        <dbReference type="Proteomes" id="UP000287651"/>
    </source>
</evidence>
<protein>
    <submittedName>
        <fullName evidence="2">Uncharacterized protein</fullName>
    </submittedName>
</protein>
<feature type="region of interest" description="Disordered" evidence="1">
    <location>
        <begin position="1"/>
        <end position="26"/>
    </location>
</feature>
<accession>A0A426XHM3</accession>
<organism evidence="2 3">
    <name type="scientific">Ensete ventricosum</name>
    <name type="common">Abyssinian banana</name>
    <name type="synonym">Musa ensete</name>
    <dbReference type="NCBI Taxonomy" id="4639"/>
    <lineage>
        <taxon>Eukaryota</taxon>
        <taxon>Viridiplantae</taxon>
        <taxon>Streptophyta</taxon>
        <taxon>Embryophyta</taxon>
        <taxon>Tracheophyta</taxon>
        <taxon>Spermatophyta</taxon>
        <taxon>Magnoliopsida</taxon>
        <taxon>Liliopsida</taxon>
        <taxon>Zingiberales</taxon>
        <taxon>Musaceae</taxon>
        <taxon>Ensete</taxon>
    </lineage>
</organism>
<reference evidence="2 3" key="1">
    <citation type="journal article" date="2014" name="Agronomy (Basel)">
        <title>A Draft Genome Sequence for Ensete ventricosum, the Drought-Tolerant Tree Against Hunger.</title>
        <authorList>
            <person name="Harrison J."/>
            <person name="Moore K.A."/>
            <person name="Paszkiewicz K."/>
            <person name="Jones T."/>
            <person name="Grant M."/>
            <person name="Ambacheew D."/>
            <person name="Muzemil S."/>
            <person name="Studholme D.J."/>
        </authorList>
    </citation>
    <scope>NUCLEOTIDE SEQUENCE [LARGE SCALE GENOMIC DNA]</scope>
</reference>
<gene>
    <name evidence="2" type="ORF">B296_00053864</name>
</gene>
<evidence type="ECO:0000256" key="1">
    <source>
        <dbReference type="SAM" id="MobiDB-lite"/>
    </source>
</evidence>
<dbReference type="AlphaFoldDB" id="A0A426XHM3"/>
<comment type="caution">
    <text evidence="2">The sequence shown here is derived from an EMBL/GenBank/DDBJ whole genome shotgun (WGS) entry which is preliminary data.</text>
</comment>
<dbReference type="EMBL" id="AMZH03020632">
    <property type="protein sequence ID" value="RRT38976.1"/>
    <property type="molecule type" value="Genomic_DNA"/>
</dbReference>
<name>A0A426XHM3_ENSVE</name>
<feature type="compositionally biased region" description="Polar residues" evidence="1">
    <location>
        <begin position="1"/>
        <end position="12"/>
    </location>
</feature>
<sequence>MRCDLTGSSQGDSPKELGSSLGTRREIARKKTEGLIARLPEVIRVCGTKAARRGGQPWPTPMQGRPPTARPRPRPAYKGRSPARVAARRGDACEHSGLWPAHKGGSRP</sequence>